<accession>A0A016SKC9</accession>
<comment type="caution">
    <text evidence="1">The sequence shown here is derived from an EMBL/GenBank/DDBJ whole genome shotgun (WGS) entry which is preliminary data.</text>
</comment>
<organism evidence="1 2">
    <name type="scientific">Ancylostoma ceylanicum</name>
    <dbReference type="NCBI Taxonomy" id="53326"/>
    <lineage>
        <taxon>Eukaryota</taxon>
        <taxon>Metazoa</taxon>
        <taxon>Ecdysozoa</taxon>
        <taxon>Nematoda</taxon>
        <taxon>Chromadorea</taxon>
        <taxon>Rhabditida</taxon>
        <taxon>Rhabditina</taxon>
        <taxon>Rhabditomorpha</taxon>
        <taxon>Strongyloidea</taxon>
        <taxon>Ancylostomatidae</taxon>
        <taxon>Ancylostomatinae</taxon>
        <taxon>Ancylostoma</taxon>
    </lineage>
</organism>
<evidence type="ECO:0000313" key="1">
    <source>
        <dbReference type="EMBL" id="EYB90816.1"/>
    </source>
</evidence>
<evidence type="ECO:0000313" key="2">
    <source>
        <dbReference type="Proteomes" id="UP000024635"/>
    </source>
</evidence>
<keyword evidence="2" id="KW-1185">Reference proteome</keyword>
<dbReference type="Proteomes" id="UP000024635">
    <property type="component" value="Unassembled WGS sequence"/>
</dbReference>
<dbReference type="EMBL" id="JARK01001549">
    <property type="protein sequence ID" value="EYB90816.1"/>
    <property type="molecule type" value="Genomic_DNA"/>
</dbReference>
<sequence length="163" mass="18803">MPSYYIRTLTTNVRPERYSISFKNTRQTLIEVDNLVITQNQLKINATSLLKLVQLVKRTLRSLCRLTPSEIPALSRLEHVQHVKSTSVVFCKCSPPPDSIFAELIFYRRYIDDVFAIGSTPSALQHDLNNLSSRDPNIQFTLDEWTSQRLPPLPERESVETRN</sequence>
<proteinExistence type="predicted"/>
<protein>
    <submittedName>
        <fullName evidence="1">Uncharacterized protein</fullName>
    </submittedName>
</protein>
<name>A0A016SKC9_9BILA</name>
<dbReference type="OrthoDB" id="3212410at2759"/>
<reference evidence="2" key="1">
    <citation type="journal article" date="2015" name="Nat. Genet.">
        <title>The genome and transcriptome of the zoonotic hookworm Ancylostoma ceylanicum identify infection-specific gene families.</title>
        <authorList>
            <person name="Schwarz E.M."/>
            <person name="Hu Y."/>
            <person name="Antoshechkin I."/>
            <person name="Miller M.M."/>
            <person name="Sternberg P.W."/>
            <person name="Aroian R.V."/>
        </authorList>
    </citation>
    <scope>NUCLEOTIDE SEQUENCE</scope>
    <source>
        <strain evidence="2">HY135</strain>
    </source>
</reference>
<dbReference type="AlphaFoldDB" id="A0A016SKC9"/>
<gene>
    <name evidence="1" type="primary">Acey_s0213.g2269</name>
    <name evidence="1" type="ORF">Y032_0213g2269</name>
</gene>